<dbReference type="PROSITE" id="PS00028">
    <property type="entry name" value="ZINC_FINGER_C2H2_1"/>
    <property type="match status" value="1"/>
</dbReference>
<evidence type="ECO:0000256" key="1">
    <source>
        <dbReference type="SAM" id="MobiDB-lite"/>
    </source>
</evidence>
<feature type="compositionally biased region" description="Polar residues" evidence="1">
    <location>
        <begin position="306"/>
        <end position="315"/>
    </location>
</feature>
<proteinExistence type="predicted"/>
<feature type="compositionally biased region" description="Low complexity" evidence="1">
    <location>
        <begin position="419"/>
        <end position="452"/>
    </location>
</feature>
<evidence type="ECO:0000313" key="3">
    <source>
        <dbReference type="EMBL" id="OAQ31004.1"/>
    </source>
</evidence>
<feature type="region of interest" description="Disordered" evidence="1">
    <location>
        <begin position="404"/>
        <end position="551"/>
    </location>
</feature>
<dbReference type="EMBL" id="KV442032">
    <property type="protein sequence ID" value="OAQ31004.1"/>
    <property type="molecule type" value="Genomic_DNA"/>
</dbReference>
<organism evidence="3 4">
    <name type="scientific">Linnemannia elongata AG-77</name>
    <dbReference type="NCBI Taxonomy" id="1314771"/>
    <lineage>
        <taxon>Eukaryota</taxon>
        <taxon>Fungi</taxon>
        <taxon>Fungi incertae sedis</taxon>
        <taxon>Mucoromycota</taxon>
        <taxon>Mortierellomycotina</taxon>
        <taxon>Mortierellomycetes</taxon>
        <taxon>Mortierellales</taxon>
        <taxon>Mortierellaceae</taxon>
        <taxon>Linnemannia</taxon>
    </lineage>
</organism>
<accession>A0A197K3H0</accession>
<dbReference type="Proteomes" id="UP000078512">
    <property type="component" value="Unassembled WGS sequence"/>
</dbReference>
<protein>
    <recommendedName>
        <fullName evidence="2">C2H2-type domain-containing protein</fullName>
    </recommendedName>
</protein>
<feature type="compositionally biased region" description="Low complexity" evidence="1">
    <location>
        <begin position="525"/>
        <end position="551"/>
    </location>
</feature>
<gene>
    <name evidence="3" type="ORF">K457DRAFT_136629</name>
</gene>
<feature type="region of interest" description="Disordered" evidence="1">
    <location>
        <begin position="751"/>
        <end position="775"/>
    </location>
</feature>
<feature type="region of interest" description="Disordered" evidence="1">
    <location>
        <begin position="130"/>
        <end position="152"/>
    </location>
</feature>
<dbReference type="AlphaFoldDB" id="A0A197K3H0"/>
<evidence type="ECO:0000259" key="2">
    <source>
        <dbReference type="PROSITE" id="PS00028"/>
    </source>
</evidence>
<feature type="region of interest" description="Disordered" evidence="1">
    <location>
        <begin position="63"/>
        <end position="93"/>
    </location>
</feature>
<evidence type="ECO:0000313" key="4">
    <source>
        <dbReference type="Proteomes" id="UP000078512"/>
    </source>
</evidence>
<name>A0A197K3H0_9FUNG</name>
<dbReference type="Gene3D" id="3.30.160.60">
    <property type="entry name" value="Classic Zinc Finger"/>
    <property type="match status" value="1"/>
</dbReference>
<sequence>MFFQDTTSDLNKYPMNYNMFADNAMAMAAAPGCNSDMLPTEFIYPNYNLNHSNGLGDLSAGFTAHQQQQGQQPRPRGHHHHHSSTSSTSSSTSSIVLENAYLLSASSSSTPTPTSSSLHSYNESSNASFFLPSDTSSSSPSTPPSSSISSASIASTPVLISTVTGSSSSSASSSTSSSVMDYMITNQNSLLVQPHQQHQQHYRQHQQIDHRPTARVQGSYPQHNNNNMQQQQYVSFPANDFQGVPSSACSTSSSSAAVTPAVIVCSQQGPGTGPQQQYTPWNIDIATSSNPTANAQLQLTSAPFISIPAKSTPTPSEGGGGGQTTHRSKQQQQQQQQLQIMTSFDSGIASMYPHISGSHHHHGLDLSVATSLVSQQQQPSCITSPAQQAAMSAHFQGQPQYQQHASWGMAATTSSPVDSSFNSGSSTPSFTSSMSPTLSYSSFELGSSGDSSRATSPSHHNQHQHHHYHHHTTPYDAPSHFERRHRRRDSDASSLIIRSRKSSTSSTSSTSSNASHRRMSTLRESTLPSTPVSSNNNTTTTTTTTTTTSVSSPTHQCPTCNLCFAGPAVLVRHIESIHDKLLWNCVGCKSNLSRRDAVTRHINLSPMDSVCRAVGTIGQIKMLNGSEVHYEISSYKAKPLDEVMNRMGKKISAALRQEIDRAKAMTEANNAMAAASAAVVAAEPVVSAVVAMGAHHHQYQQQHEYGFPEDIMARLREATVADGMTAAAASGSLLEMDEEMMMVGGEYDNEMEYESDGSLKKRRRPFQHTLGQRKN</sequence>
<dbReference type="InterPro" id="IPR013087">
    <property type="entry name" value="Znf_C2H2_type"/>
</dbReference>
<reference evidence="3 4" key="1">
    <citation type="submission" date="2016-05" db="EMBL/GenBank/DDBJ databases">
        <title>Genome sequencing reveals origins of a unique bacterial endosymbiosis in the earliest lineages of terrestrial Fungi.</title>
        <authorList>
            <consortium name="DOE Joint Genome Institute"/>
            <person name="Uehling J."/>
            <person name="Gryganskyi A."/>
            <person name="Hameed K."/>
            <person name="Tschaplinski T."/>
            <person name="Misztal P."/>
            <person name="Wu S."/>
            <person name="Desiro A."/>
            <person name="Vande Pol N."/>
            <person name="Du Z.-Y."/>
            <person name="Zienkiewicz A."/>
            <person name="Zienkiewicz K."/>
            <person name="Morin E."/>
            <person name="Tisserant E."/>
            <person name="Splivallo R."/>
            <person name="Hainaut M."/>
            <person name="Henrissat B."/>
            <person name="Ohm R."/>
            <person name="Kuo A."/>
            <person name="Yan J."/>
            <person name="Lipzen A."/>
            <person name="Nolan M."/>
            <person name="Labutti K."/>
            <person name="Barry K."/>
            <person name="Goldstein A."/>
            <person name="Labbe J."/>
            <person name="Schadt C."/>
            <person name="Tuskan G."/>
            <person name="Grigoriev I."/>
            <person name="Martin F."/>
            <person name="Vilgalys R."/>
            <person name="Bonito G."/>
        </authorList>
    </citation>
    <scope>NUCLEOTIDE SEQUENCE [LARGE SCALE GENOMIC DNA]</scope>
    <source>
        <strain evidence="3 4">AG-77</strain>
    </source>
</reference>
<feature type="compositionally biased region" description="Low complexity" evidence="1">
    <location>
        <begin position="84"/>
        <end position="93"/>
    </location>
</feature>
<keyword evidence="4" id="KW-1185">Reference proteome</keyword>
<feature type="region of interest" description="Disordered" evidence="1">
    <location>
        <begin position="306"/>
        <end position="338"/>
    </location>
</feature>
<feature type="compositionally biased region" description="Low complexity" evidence="1">
    <location>
        <begin position="493"/>
        <end position="514"/>
    </location>
</feature>
<feature type="domain" description="C2H2-type" evidence="2">
    <location>
        <begin position="557"/>
        <end position="578"/>
    </location>
</feature>
<dbReference type="OrthoDB" id="2444917at2759"/>
<feature type="compositionally biased region" description="Polar residues" evidence="1">
    <location>
        <begin position="404"/>
        <end position="418"/>
    </location>
</feature>
<feature type="compositionally biased region" description="Basic residues" evidence="1">
    <location>
        <begin position="760"/>
        <end position="775"/>
    </location>
</feature>
<feature type="compositionally biased region" description="Basic residues" evidence="1">
    <location>
        <begin position="460"/>
        <end position="472"/>
    </location>
</feature>